<proteinExistence type="predicted"/>
<evidence type="ECO:0000256" key="2">
    <source>
        <dbReference type="SAM" id="Phobius"/>
    </source>
</evidence>
<organism evidence="3 4">
    <name type="scientific">Kineosporia babensis</name>
    <dbReference type="NCBI Taxonomy" id="499548"/>
    <lineage>
        <taxon>Bacteria</taxon>
        <taxon>Bacillati</taxon>
        <taxon>Actinomycetota</taxon>
        <taxon>Actinomycetes</taxon>
        <taxon>Kineosporiales</taxon>
        <taxon>Kineosporiaceae</taxon>
        <taxon>Kineosporia</taxon>
    </lineage>
</organism>
<keyword evidence="4" id="KW-1185">Reference proteome</keyword>
<comment type="caution">
    <text evidence="3">The sequence shown here is derived from an EMBL/GenBank/DDBJ whole genome shotgun (WGS) entry which is preliminary data.</text>
</comment>
<feature type="compositionally biased region" description="Basic and acidic residues" evidence="1">
    <location>
        <begin position="1"/>
        <end position="10"/>
    </location>
</feature>
<accession>A0A9X1NCK0</accession>
<feature type="transmembrane region" description="Helical" evidence="2">
    <location>
        <begin position="53"/>
        <end position="74"/>
    </location>
</feature>
<keyword evidence="2" id="KW-0812">Transmembrane</keyword>
<keyword evidence="2" id="KW-1133">Transmembrane helix</keyword>
<protein>
    <submittedName>
        <fullName evidence="3">Uncharacterized protein</fullName>
    </submittedName>
</protein>
<gene>
    <name evidence="3" type="ORF">LR394_17595</name>
</gene>
<dbReference type="RefSeq" id="WP_231443242.1">
    <property type="nucleotide sequence ID" value="NZ_JAJOMB010000009.1"/>
</dbReference>
<keyword evidence="2" id="KW-0472">Membrane</keyword>
<sequence>MPEHQLRTLPDKNQQPDLNKTGPDAETVADHLLRWTAVGAALAGWTNITGWSWLPMSAIWYTLVLLIIVSTILAPHIGAVEYRPTLTILALAFIGWRAAAGVLGSTLVAFPDWIQAHKAFIFLIVIGFFVGRRCFTGPALARTMKLLLPITLIDYIVTTVSTDAGGGRGAIWTENNFELMTIIGLTYLAWPHLGRNRAWWMVLLGVIVIGLSGSRSSIAEYGVMLAVLLWKPRDPKFLLYLASGVVVFWASGRAFAERSTGKRSDRELFFEVFRHETYDFTVIQWLFGQPVLTPLNFSSCETLSAWSGLFSSVHSGQCYSVILHMYSARLVLDFGIAGGIFLIVFLWAALGQSGASARERLALIGIASANALSVSSFNSEYMLIPLIVAAGMSYRDSPEVVSSQPRSFKRRVLGDRQNQTVTNSVTGRGEVLGNKWRLTP</sequence>
<feature type="transmembrane region" description="Helical" evidence="2">
    <location>
        <begin position="86"/>
        <end position="110"/>
    </location>
</feature>
<feature type="transmembrane region" description="Helical" evidence="2">
    <location>
        <begin position="330"/>
        <end position="350"/>
    </location>
</feature>
<dbReference type="AlphaFoldDB" id="A0A9X1NCK0"/>
<dbReference type="Proteomes" id="UP001138997">
    <property type="component" value="Unassembled WGS sequence"/>
</dbReference>
<feature type="transmembrane region" description="Helical" evidence="2">
    <location>
        <begin position="116"/>
        <end position="135"/>
    </location>
</feature>
<reference evidence="3" key="1">
    <citation type="submission" date="2021-11" db="EMBL/GenBank/DDBJ databases">
        <title>Streptomyces corallinus and Kineosporia corallina sp. nov., two new coral-derived marine actinobacteria.</title>
        <authorList>
            <person name="Buangrab K."/>
            <person name="Sutthacheep M."/>
            <person name="Yeemin T."/>
            <person name="Harunari E."/>
            <person name="Igarashi Y."/>
            <person name="Sripreechasak P."/>
            <person name="Kanchanasin P."/>
            <person name="Tanasupawat S."/>
            <person name="Phongsopitanun W."/>
        </authorList>
    </citation>
    <scope>NUCLEOTIDE SEQUENCE</scope>
    <source>
        <strain evidence="3">JCM 31032</strain>
    </source>
</reference>
<evidence type="ECO:0000256" key="1">
    <source>
        <dbReference type="SAM" id="MobiDB-lite"/>
    </source>
</evidence>
<feature type="transmembrane region" description="Helical" evidence="2">
    <location>
        <begin position="198"/>
        <end position="217"/>
    </location>
</feature>
<name>A0A9X1NCK0_9ACTN</name>
<dbReference type="EMBL" id="JAJOMB010000009">
    <property type="protein sequence ID" value="MCD5312722.1"/>
    <property type="molecule type" value="Genomic_DNA"/>
</dbReference>
<feature type="region of interest" description="Disordered" evidence="1">
    <location>
        <begin position="1"/>
        <end position="22"/>
    </location>
</feature>
<evidence type="ECO:0000313" key="3">
    <source>
        <dbReference type="EMBL" id="MCD5312722.1"/>
    </source>
</evidence>
<feature type="transmembrane region" description="Helical" evidence="2">
    <location>
        <begin position="237"/>
        <end position="256"/>
    </location>
</feature>
<evidence type="ECO:0000313" key="4">
    <source>
        <dbReference type="Proteomes" id="UP001138997"/>
    </source>
</evidence>